<dbReference type="CDD" id="cd00685">
    <property type="entry name" value="Trans_IPPS_HT"/>
    <property type="match status" value="1"/>
</dbReference>
<comment type="cofactor">
    <cofactor evidence="1">
        <name>Mg(2+)</name>
        <dbReference type="ChEBI" id="CHEBI:18420"/>
    </cofactor>
</comment>
<dbReference type="InterPro" id="IPR008949">
    <property type="entry name" value="Isoprenoid_synthase_dom_sf"/>
</dbReference>
<name>A0A645EMB3_9ZZZZ</name>
<dbReference type="GO" id="GO:0004659">
    <property type="term" value="F:prenyltransferase activity"/>
    <property type="evidence" value="ECO:0007669"/>
    <property type="project" value="InterPro"/>
</dbReference>
<evidence type="ECO:0000256" key="3">
    <source>
        <dbReference type="ARBA" id="ARBA00022679"/>
    </source>
</evidence>
<gene>
    <name evidence="7" type="ORF">SDC9_149016</name>
</gene>
<evidence type="ECO:0000256" key="6">
    <source>
        <dbReference type="ARBA" id="ARBA00023229"/>
    </source>
</evidence>
<dbReference type="EMBL" id="VSSQ01047786">
    <property type="protein sequence ID" value="MPN01804.1"/>
    <property type="molecule type" value="Genomic_DNA"/>
</dbReference>
<dbReference type="PANTHER" id="PTHR43281">
    <property type="entry name" value="FARNESYL DIPHOSPHATE SYNTHASE"/>
    <property type="match status" value="1"/>
</dbReference>
<dbReference type="InterPro" id="IPR000092">
    <property type="entry name" value="Polyprenyl_synt"/>
</dbReference>
<dbReference type="InterPro" id="IPR033749">
    <property type="entry name" value="Polyprenyl_synt_CS"/>
</dbReference>
<organism evidence="7">
    <name type="scientific">bioreactor metagenome</name>
    <dbReference type="NCBI Taxonomy" id="1076179"/>
    <lineage>
        <taxon>unclassified sequences</taxon>
        <taxon>metagenomes</taxon>
        <taxon>ecological metagenomes</taxon>
    </lineage>
</organism>
<evidence type="ECO:0000256" key="4">
    <source>
        <dbReference type="ARBA" id="ARBA00022723"/>
    </source>
</evidence>
<dbReference type="NCBIfam" id="NF045485">
    <property type="entry name" value="FPPsyn"/>
    <property type="match status" value="1"/>
</dbReference>
<dbReference type="GO" id="GO:0005737">
    <property type="term" value="C:cytoplasm"/>
    <property type="evidence" value="ECO:0007669"/>
    <property type="project" value="UniProtKB-ARBA"/>
</dbReference>
<evidence type="ECO:0008006" key="8">
    <source>
        <dbReference type="Google" id="ProtNLM"/>
    </source>
</evidence>
<dbReference type="GO" id="GO:0008299">
    <property type="term" value="P:isoprenoid biosynthetic process"/>
    <property type="evidence" value="ECO:0007669"/>
    <property type="project" value="UniProtKB-KW"/>
</dbReference>
<reference evidence="7" key="1">
    <citation type="submission" date="2019-08" db="EMBL/GenBank/DDBJ databases">
        <authorList>
            <person name="Kucharzyk K."/>
            <person name="Murdoch R.W."/>
            <person name="Higgins S."/>
            <person name="Loffler F."/>
        </authorList>
    </citation>
    <scope>NUCLEOTIDE SEQUENCE</scope>
</reference>
<dbReference type="Gene3D" id="1.10.600.10">
    <property type="entry name" value="Farnesyl Diphosphate Synthase"/>
    <property type="match status" value="1"/>
</dbReference>
<dbReference type="PROSITE" id="PS00723">
    <property type="entry name" value="POLYPRENYL_SYNTHASE_1"/>
    <property type="match status" value="1"/>
</dbReference>
<dbReference type="AlphaFoldDB" id="A0A645EMB3"/>
<dbReference type="FunFam" id="1.10.600.10:FF:000001">
    <property type="entry name" value="Geranylgeranyl diphosphate synthase"/>
    <property type="match status" value="1"/>
</dbReference>
<comment type="similarity">
    <text evidence="2">Belongs to the FPP/GGPP synthase family.</text>
</comment>
<keyword evidence="4" id="KW-0479">Metal-binding</keyword>
<sequence>MLENRLTHECDRVFATESVVGQAARYSLLGGGKRVRGVLALAFCELLGGDLNAAAGFGAAVEMLHCYSLIHDDLPCMDNADTRRGKPSCHKKFSESTALLAGDALLTAAFDVLCAVELQPAQLAKAVSCLAGAAGGQGMVFGQELDLEFEGKQPTENELTRLHSCKTGALIRAAGMLGVIASVDTPRDAQECEAYTRTIGLVFQIVDDVLDMVGTTQQLGKPAGEDALAGKVTFATLKGPEAAMQQAQRLTQEACERLSLIYGERADFLVQLAKSLVARNS</sequence>
<keyword evidence="5" id="KW-0460">Magnesium</keyword>
<dbReference type="PROSITE" id="PS00444">
    <property type="entry name" value="POLYPRENYL_SYNTHASE_2"/>
    <property type="match status" value="1"/>
</dbReference>
<dbReference type="PANTHER" id="PTHR43281:SF1">
    <property type="entry name" value="FARNESYL DIPHOSPHATE SYNTHASE"/>
    <property type="match status" value="1"/>
</dbReference>
<dbReference type="GO" id="GO:0046872">
    <property type="term" value="F:metal ion binding"/>
    <property type="evidence" value="ECO:0007669"/>
    <property type="project" value="UniProtKB-KW"/>
</dbReference>
<evidence type="ECO:0000256" key="5">
    <source>
        <dbReference type="ARBA" id="ARBA00022842"/>
    </source>
</evidence>
<proteinExistence type="inferred from homology"/>
<protein>
    <recommendedName>
        <fullName evidence="8">(2E,6E)-farnesyl diphosphate synthase</fullName>
    </recommendedName>
</protein>
<keyword evidence="6" id="KW-0414">Isoprene biosynthesis</keyword>
<dbReference type="InterPro" id="IPR053378">
    <property type="entry name" value="Prenyl_diphosphate_synthase"/>
</dbReference>
<comment type="caution">
    <text evidence="7">The sequence shown here is derived from an EMBL/GenBank/DDBJ whole genome shotgun (WGS) entry which is preliminary data.</text>
</comment>
<evidence type="ECO:0000256" key="1">
    <source>
        <dbReference type="ARBA" id="ARBA00001946"/>
    </source>
</evidence>
<evidence type="ECO:0000256" key="2">
    <source>
        <dbReference type="ARBA" id="ARBA00006706"/>
    </source>
</evidence>
<keyword evidence="3" id="KW-0808">Transferase</keyword>
<dbReference type="SFLD" id="SFLDS00005">
    <property type="entry name" value="Isoprenoid_Synthase_Type_I"/>
    <property type="match status" value="1"/>
</dbReference>
<dbReference type="SUPFAM" id="SSF48576">
    <property type="entry name" value="Terpenoid synthases"/>
    <property type="match status" value="1"/>
</dbReference>
<evidence type="ECO:0000313" key="7">
    <source>
        <dbReference type="EMBL" id="MPN01804.1"/>
    </source>
</evidence>
<accession>A0A645EMB3</accession>
<dbReference type="Pfam" id="PF00348">
    <property type="entry name" value="polyprenyl_synt"/>
    <property type="match status" value="1"/>
</dbReference>
<dbReference type="SFLD" id="SFLDG01017">
    <property type="entry name" value="Polyprenyl_Transferase_Like"/>
    <property type="match status" value="1"/>
</dbReference>